<dbReference type="Proteomes" id="UP001168098">
    <property type="component" value="Unassembled WGS sequence"/>
</dbReference>
<gene>
    <name evidence="1" type="ORF">PVL29_010465</name>
</gene>
<proteinExistence type="predicted"/>
<dbReference type="EMBL" id="JARBHA010000008">
    <property type="protein sequence ID" value="KAJ9694991.1"/>
    <property type="molecule type" value="Genomic_DNA"/>
</dbReference>
<sequence>MGVGIGVGFDAGLAFPAEKVEELLGGDGEGVSWKLRVAGGGVLTPESFPIPVNVEELGAYDKEEDCKHHDENDA</sequence>
<reference evidence="1 2" key="1">
    <citation type="journal article" date="2023" name="BMC Biotechnol.">
        <title>Vitis rotundifolia cv Carlos genome sequencing.</title>
        <authorList>
            <person name="Huff M."/>
            <person name="Hulse-Kemp A."/>
            <person name="Scheffler B."/>
            <person name="Youngblood R."/>
            <person name="Simpson S."/>
            <person name="Babiker E."/>
            <person name="Staton M."/>
        </authorList>
    </citation>
    <scope>NUCLEOTIDE SEQUENCE [LARGE SCALE GENOMIC DNA]</scope>
    <source>
        <tissue evidence="1">Leaf</tissue>
    </source>
</reference>
<name>A0AA39DRV8_VITRO</name>
<protein>
    <submittedName>
        <fullName evidence="1">Uncharacterized protein</fullName>
    </submittedName>
</protein>
<evidence type="ECO:0000313" key="1">
    <source>
        <dbReference type="EMBL" id="KAJ9694991.1"/>
    </source>
</evidence>
<comment type="caution">
    <text evidence="1">The sequence shown here is derived from an EMBL/GenBank/DDBJ whole genome shotgun (WGS) entry which is preliminary data.</text>
</comment>
<keyword evidence="2" id="KW-1185">Reference proteome</keyword>
<evidence type="ECO:0000313" key="2">
    <source>
        <dbReference type="Proteomes" id="UP001168098"/>
    </source>
</evidence>
<dbReference type="AlphaFoldDB" id="A0AA39DRV8"/>
<organism evidence="1 2">
    <name type="scientific">Vitis rotundifolia</name>
    <name type="common">Muscadine grape</name>
    <dbReference type="NCBI Taxonomy" id="103349"/>
    <lineage>
        <taxon>Eukaryota</taxon>
        <taxon>Viridiplantae</taxon>
        <taxon>Streptophyta</taxon>
        <taxon>Embryophyta</taxon>
        <taxon>Tracheophyta</taxon>
        <taxon>Spermatophyta</taxon>
        <taxon>Magnoliopsida</taxon>
        <taxon>eudicotyledons</taxon>
        <taxon>Gunneridae</taxon>
        <taxon>Pentapetalae</taxon>
        <taxon>rosids</taxon>
        <taxon>Vitales</taxon>
        <taxon>Vitaceae</taxon>
        <taxon>Viteae</taxon>
        <taxon>Vitis</taxon>
    </lineage>
</organism>
<accession>A0AA39DRV8</accession>